<evidence type="ECO:0000256" key="2">
    <source>
        <dbReference type="ARBA" id="ARBA00007951"/>
    </source>
</evidence>
<evidence type="ECO:0000313" key="10">
    <source>
        <dbReference type="EMBL" id="TWU40396.1"/>
    </source>
</evidence>
<evidence type="ECO:0000256" key="3">
    <source>
        <dbReference type="ARBA" id="ARBA00012662"/>
    </source>
</evidence>
<protein>
    <recommendedName>
        <fullName evidence="3">alpha-L-fucosidase</fullName>
        <ecNumber evidence="3">3.2.1.51</ecNumber>
    </recommendedName>
</protein>
<feature type="chain" id="PRO_5022745578" description="alpha-L-fucosidase" evidence="7">
    <location>
        <begin position="28"/>
        <end position="504"/>
    </location>
</feature>
<dbReference type="AlphaFoldDB" id="A0A5C6DZ92"/>
<dbReference type="Gene3D" id="2.60.40.1180">
    <property type="entry name" value="Golgi alpha-mannosidase II"/>
    <property type="match status" value="1"/>
</dbReference>
<feature type="domain" description="Glycoside hydrolase family 29 N-terminal" evidence="8">
    <location>
        <begin position="20"/>
        <end position="387"/>
    </location>
</feature>
<keyword evidence="6" id="KW-0326">Glycosidase</keyword>
<dbReference type="PANTHER" id="PTHR10030:SF37">
    <property type="entry name" value="ALPHA-L-FUCOSIDASE-RELATED"/>
    <property type="match status" value="1"/>
</dbReference>
<dbReference type="InterPro" id="IPR057739">
    <property type="entry name" value="Glyco_hydro_29_N"/>
</dbReference>
<dbReference type="SUPFAM" id="SSF51445">
    <property type="entry name" value="(Trans)glycosidases"/>
    <property type="match status" value="1"/>
</dbReference>
<dbReference type="InterPro" id="IPR016286">
    <property type="entry name" value="FUC_metazoa-typ"/>
</dbReference>
<name>A0A5C6DZ92_9BACT</name>
<dbReference type="OrthoDB" id="227804at2"/>
<comment type="function">
    <text evidence="1">Alpha-L-fucosidase is responsible for hydrolyzing the alpha-1,6-linked fucose joined to the reducing-end N-acetylglucosamine of the carbohydrate moieties of glycoproteins.</text>
</comment>
<dbReference type="PIRSF" id="PIRSF001092">
    <property type="entry name" value="Alpha-L-fucosidase"/>
    <property type="match status" value="1"/>
</dbReference>
<evidence type="ECO:0000256" key="1">
    <source>
        <dbReference type="ARBA" id="ARBA00004071"/>
    </source>
</evidence>
<evidence type="ECO:0000256" key="4">
    <source>
        <dbReference type="ARBA" id="ARBA00022729"/>
    </source>
</evidence>
<dbReference type="Pfam" id="PF16757">
    <property type="entry name" value="Fucosidase_C"/>
    <property type="match status" value="1"/>
</dbReference>
<feature type="signal peptide" evidence="7">
    <location>
        <begin position="1"/>
        <end position="27"/>
    </location>
</feature>
<dbReference type="EMBL" id="SJPV01000002">
    <property type="protein sequence ID" value="TWU40396.1"/>
    <property type="molecule type" value="Genomic_DNA"/>
</dbReference>
<feature type="domain" description="Alpha-L-fucosidase C-terminal" evidence="9">
    <location>
        <begin position="419"/>
        <end position="498"/>
    </location>
</feature>
<dbReference type="InterPro" id="IPR017853">
    <property type="entry name" value="GH"/>
</dbReference>
<dbReference type="GO" id="GO:0005764">
    <property type="term" value="C:lysosome"/>
    <property type="evidence" value="ECO:0007669"/>
    <property type="project" value="TreeGrafter"/>
</dbReference>
<dbReference type="GO" id="GO:0016139">
    <property type="term" value="P:glycoside catabolic process"/>
    <property type="evidence" value="ECO:0007669"/>
    <property type="project" value="TreeGrafter"/>
</dbReference>
<accession>A0A5C6DZ92</accession>
<keyword evidence="4 7" id="KW-0732">Signal</keyword>
<dbReference type="GO" id="GO:0004560">
    <property type="term" value="F:alpha-L-fucosidase activity"/>
    <property type="evidence" value="ECO:0007669"/>
    <property type="project" value="InterPro"/>
</dbReference>
<keyword evidence="5" id="KW-0378">Hydrolase</keyword>
<keyword evidence="11" id="KW-1185">Reference proteome</keyword>
<comment type="caution">
    <text evidence="10">The sequence shown here is derived from an EMBL/GenBank/DDBJ whole genome shotgun (WGS) entry which is preliminary data.</text>
</comment>
<dbReference type="PANTHER" id="PTHR10030">
    <property type="entry name" value="ALPHA-L-FUCOSIDASE"/>
    <property type="match status" value="1"/>
</dbReference>
<dbReference type="InterPro" id="IPR000933">
    <property type="entry name" value="Glyco_hydro_29"/>
</dbReference>
<dbReference type="EC" id="3.2.1.51" evidence="3"/>
<dbReference type="Pfam" id="PF01120">
    <property type="entry name" value="Alpha_L_fucos"/>
    <property type="match status" value="1"/>
</dbReference>
<dbReference type="InterPro" id="IPR031919">
    <property type="entry name" value="Fucosidase_C"/>
</dbReference>
<proteinExistence type="inferred from homology"/>
<organism evidence="10 11">
    <name type="scientific">Novipirellula artificiosorum</name>
    <dbReference type="NCBI Taxonomy" id="2528016"/>
    <lineage>
        <taxon>Bacteria</taxon>
        <taxon>Pseudomonadati</taxon>
        <taxon>Planctomycetota</taxon>
        <taxon>Planctomycetia</taxon>
        <taxon>Pirellulales</taxon>
        <taxon>Pirellulaceae</taxon>
        <taxon>Novipirellula</taxon>
    </lineage>
</organism>
<evidence type="ECO:0000256" key="6">
    <source>
        <dbReference type="ARBA" id="ARBA00023295"/>
    </source>
</evidence>
<reference evidence="10 11" key="1">
    <citation type="submission" date="2019-02" db="EMBL/GenBank/DDBJ databases">
        <title>Deep-cultivation of Planctomycetes and their phenomic and genomic characterization uncovers novel biology.</title>
        <authorList>
            <person name="Wiegand S."/>
            <person name="Jogler M."/>
            <person name="Boedeker C."/>
            <person name="Pinto D."/>
            <person name="Vollmers J."/>
            <person name="Rivas-Marin E."/>
            <person name="Kohn T."/>
            <person name="Peeters S.H."/>
            <person name="Heuer A."/>
            <person name="Rast P."/>
            <person name="Oberbeckmann S."/>
            <person name="Bunk B."/>
            <person name="Jeske O."/>
            <person name="Meyerdierks A."/>
            <person name="Storesund J.E."/>
            <person name="Kallscheuer N."/>
            <person name="Luecker S."/>
            <person name="Lage O.M."/>
            <person name="Pohl T."/>
            <person name="Merkel B.J."/>
            <person name="Hornburger P."/>
            <person name="Mueller R.-W."/>
            <person name="Bruemmer F."/>
            <person name="Labrenz M."/>
            <person name="Spormann A.M."/>
            <person name="Op Den Camp H."/>
            <person name="Overmann J."/>
            <person name="Amann R."/>
            <person name="Jetten M.S.M."/>
            <person name="Mascher T."/>
            <person name="Medema M.H."/>
            <person name="Devos D.P."/>
            <person name="Kaster A.-K."/>
            <person name="Ovreas L."/>
            <person name="Rohde M."/>
            <person name="Galperin M.Y."/>
            <person name="Jogler C."/>
        </authorList>
    </citation>
    <scope>NUCLEOTIDE SEQUENCE [LARGE SCALE GENOMIC DNA]</scope>
    <source>
        <strain evidence="10 11">Poly41</strain>
    </source>
</reference>
<evidence type="ECO:0000256" key="7">
    <source>
        <dbReference type="SAM" id="SignalP"/>
    </source>
</evidence>
<dbReference type="RefSeq" id="WP_146525028.1">
    <property type="nucleotide sequence ID" value="NZ_SJPV01000002.1"/>
</dbReference>
<sequence precursor="true">MTLKRFSLCLLLFSVVLSHCPSSKVNAYEPDWKSLQEYDIPDWMADAKFGIFIHWGPSCVPGYRTDWYPRWMYQDKVQWNHRTGEIQAHRPHPAYLYHVKTYGAPSQFGYKNFFPLFKAEEFDAEAWVDLFVKSGAKYVIPVAEHHDSYAMYASKFTRWNSVDTGPQRDILGELRTEIKKQKLIFGVSSHLAFNWDFYNQQPHFDTGDPNYADLYAPQHEPYSNTSAEFLKTWWLRTKDIIDNYEPDILWFDFGIDRAEWAPYHARLAAYYYNSGLKRGVTPVLQTKNLSYDSYPAGTHMLDLERSKSDQMLDELWQTDTSVGINSWFYCREWVSKSSNLLIDDLIDIVSKNGCLLLNIGPDASGRIPADQANVLLEIGEWLQVNGEAVYGTRPWHVYGEGPTQVATGHLSEDKNQKFNSQDIRFTQKGDTVYAIILQAPEGKTLIHSLNASTHEELKNIKSISVLGSERTLDWAMTDQGLQIGRIETPPFESAVVLKIDCQQL</sequence>
<evidence type="ECO:0000259" key="8">
    <source>
        <dbReference type="Pfam" id="PF01120"/>
    </source>
</evidence>
<gene>
    <name evidence="10" type="ORF">Poly41_12280</name>
</gene>
<dbReference type="PRINTS" id="PR00741">
    <property type="entry name" value="GLHYDRLASE29"/>
</dbReference>
<evidence type="ECO:0000259" key="9">
    <source>
        <dbReference type="Pfam" id="PF16757"/>
    </source>
</evidence>
<dbReference type="Gene3D" id="3.20.20.80">
    <property type="entry name" value="Glycosidases"/>
    <property type="match status" value="1"/>
</dbReference>
<dbReference type="InterPro" id="IPR013780">
    <property type="entry name" value="Glyco_hydro_b"/>
</dbReference>
<dbReference type="SMART" id="SM00812">
    <property type="entry name" value="Alpha_L_fucos"/>
    <property type="match status" value="1"/>
</dbReference>
<evidence type="ECO:0000313" key="11">
    <source>
        <dbReference type="Proteomes" id="UP000319143"/>
    </source>
</evidence>
<dbReference type="GO" id="GO:0006004">
    <property type="term" value="P:fucose metabolic process"/>
    <property type="evidence" value="ECO:0007669"/>
    <property type="project" value="InterPro"/>
</dbReference>
<evidence type="ECO:0000256" key="5">
    <source>
        <dbReference type="ARBA" id="ARBA00022801"/>
    </source>
</evidence>
<comment type="similarity">
    <text evidence="2">Belongs to the glycosyl hydrolase 29 family.</text>
</comment>
<dbReference type="Proteomes" id="UP000319143">
    <property type="component" value="Unassembled WGS sequence"/>
</dbReference>